<accession>A0A1H1LY94</accession>
<evidence type="ECO:0000256" key="1">
    <source>
        <dbReference type="SAM" id="Phobius"/>
    </source>
</evidence>
<dbReference type="AlphaFoldDB" id="A0A1H1LY94"/>
<organism evidence="2 3">
    <name type="scientific">Actinopolymorpha singaporensis</name>
    <dbReference type="NCBI Taxonomy" id="117157"/>
    <lineage>
        <taxon>Bacteria</taxon>
        <taxon>Bacillati</taxon>
        <taxon>Actinomycetota</taxon>
        <taxon>Actinomycetes</taxon>
        <taxon>Propionibacteriales</taxon>
        <taxon>Actinopolymorphaceae</taxon>
        <taxon>Actinopolymorpha</taxon>
    </lineage>
</organism>
<dbReference type="RefSeq" id="WP_157728179.1">
    <property type="nucleotide sequence ID" value="NZ_LT629732.1"/>
</dbReference>
<name>A0A1H1LY94_9ACTN</name>
<keyword evidence="1" id="KW-0812">Transmembrane</keyword>
<gene>
    <name evidence="2" type="ORF">SAMN04489717_0598</name>
</gene>
<dbReference type="EMBL" id="LT629732">
    <property type="protein sequence ID" value="SDR79588.1"/>
    <property type="molecule type" value="Genomic_DNA"/>
</dbReference>
<feature type="transmembrane region" description="Helical" evidence="1">
    <location>
        <begin position="176"/>
        <end position="194"/>
    </location>
</feature>
<evidence type="ECO:0000313" key="2">
    <source>
        <dbReference type="EMBL" id="SDR79588.1"/>
    </source>
</evidence>
<feature type="transmembrane region" description="Helical" evidence="1">
    <location>
        <begin position="231"/>
        <end position="252"/>
    </location>
</feature>
<protein>
    <submittedName>
        <fullName evidence="2">ABC-2 family transporter protein</fullName>
    </submittedName>
</protein>
<keyword evidence="1" id="KW-0472">Membrane</keyword>
<dbReference type="OrthoDB" id="5188656at2"/>
<keyword evidence="3" id="KW-1185">Reference proteome</keyword>
<feature type="transmembrane region" description="Helical" evidence="1">
    <location>
        <begin position="66"/>
        <end position="86"/>
    </location>
</feature>
<reference evidence="2 3" key="1">
    <citation type="submission" date="2016-10" db="EMBL/GenBank/DDBJ databases">
        <authorList>
            <person name="de Groot N.N."/>
        </authorList>
    </citation>
    <scope>NUCLEOTIDE SEQUENCE [LARGE SCALE GENOMIC DNA]</scope>
    <source>
        <strain evidence="2 3">DSM 22024</strain>
    </source>
</reference>
<sequence>MSAMAGTMRSEWTKFRTIPSNVAILLATVAVMVGAGALTANGASRGYRGAGAAFDATYISMYGGFLFVQIAVGSLGVLVVTSEYATGMIRTSLTVVPRRGRLLAAKVWTFGLIALVTGEIAAFGAFLFGQTVISAAGAPPAALGQAGVLRAVVGMGLIWVLVGLTGVAFGSLLRDTMAATTVVVAVNFVIPIIGPRLMPDAVGDWVTTYWPISAGLQVTTTVPHAERLAPWTGLGLMAGFTAVLLMVSFAVFRSRDA</sequence>
<feature type="transmembrane region" description="Helical" evidence="1">
    <location>
        <begin position="148"/>
        <end position="169"/>
    </location>
</feature>
<dbReference type="Proteomes" id="UP000198983">
    <property type="component" value="Chromosome I"/>
</dbReference>
<proteinExistence type="predicted"/>
<keyword evidence="1" id="KW-1133">Transmembrane helix</keyword>
<feature type="transmembrane region" description="Helical" evidence="1">
    <location>
        <begin position="107"/>
        <end position="128"/>
    </location>
</feature>
<evidence type="ECO:0000313" key="3">
    <source>
        <dbReference type="Proteomes" id="UP000198983"/>
    </source>
</evidence>
<dbReference type="STRING" id="117157.SAMN04489717_0598"/>